<organism evidence="23 24">
    <name type="scientific">Desmophyllum pertusum</name>
    <dbReference type="NCBI Taxonomy" id="174260"/>
    <lineage>
        <taxon>Eukaryota</taxon>
        <taxon>Metazoa</taxon>
        <taxon>Cnidaria</taxon>
        <taxon>Anthozoa</taxon>
        <taxon>Hexacorallia</taxon>
        <taxon>Scleractinia</taxon>
        <taxon>Caryophylliina</taxon>
        <taxon>Caryophylliidae</taxon>
        <taxon>Desmophyllum</taxon>
    </lineage>
</organism>
<evidence type="ECO:0000256" key="10">
    <source>
        <dbReference type="ARBA" id="ARBA00047672"/>
    </source>
</evidence>
<evidence type="ECO:0000256" key="15">
    <source>
        <dbReference type="ARBA" id="ARBA00048393"/>
    </source>
</evidence>
<evidence type="ECO:0000256" key="4">
    <source>
        <dbReference type="ARBA" id="ARBA00039060"/>
    </source>
</evidence>
<comment type="catalytic activity">
    <reaction evidence="16">
        <text>lipoxin A4 + NAD(+) = 15-oxo-(5S,6R)-dihydroxy-(7E,9E,11Z,13E)-eicosatetraenoate + NADH + H(+)</text>
        <dbReference type="Rhea" id="RHEA:41572"/>
        <dbReference type="ChEBI" id="CHEBI:15378"/>
        <dbReference type="ChEBI" id="CHEBI:57540"/>
        <dbReference type="ChEBI" id="CHEBI:57945"/>
        <dbReference type="ChEBI" id="CHEBI:67026"/>
        <dbReference type="ChEBI" id="CHEBI:78311"/>
    </reaction>
    <physiologicalReaction direction="left-to-right" evidence="16">
        <dbReference type="Rhea" id="RHEA:41573"/>
    </physiologicalReaction>
</comment>
<dbReference type="GO" id="GO:0047034">
    <property type="term" value="F:15-hydroxyicosatetraenoate dehydrogenase activity"/>
    <property type="evidence" value="ECO:0007669"/>
    <property type="project" value="UniProtKB-EC"/>
</dbReference>
<comment type="function">
    <text evidence="8">Catalyzes the NAD-dependent dehydrogenation (oxidation) of a broad array of hydroxylated polyunsaturated fatty acids (mainly eicosanoids and docosanoids, including prostaglandins, lipoxins and resolvins), yielding their corresponding keto (oxo) metabolites. Decreases the levels of the pro-proliferative prostaglandins such as prostaglandin E2 (whose activity is increased in cancer because of an increase in the expression of cyclooxygenase 2) and generates oxo-fatty acid products that can profoundly influence cell function by abrogating pro-inflammatory cytokine expression. Converts resolvins E1, D1 and D2 to their oxo products, which represents a mode of resolvin inactivation. Resolvin E1 plays important roles during the resolution phase of acute inflammation, while resolvins D1 and D2 have a unique role in obesity-induced adipose inflammation.</text>
</comment>
<evidence type="ECO:0000256" key="5">
    <source>
        <dbReference type="ARBA" id="ARBA00040276"/>
    </source>
</evidence>
<evidence type="ECO:0000256" key="6">
    <source>
        <dbReference type="ARBA" id="ARBA00041812"/>
    </source>
</evidence>
<comment type="catalytic activity">
    <reaction evidence="11">
        <text>14-hydroxy-(4Z,7Z,10Z,12E,16Z,19Z)-docosahexaenoate + NAD(+) = 14-oxo-(4Z,7Z,10Z,12E,16Z,19Z)-docosahexaenoate + NADH + H(+)</text>
        <dbReference type="Rhea" id="RHEA:48952"/>
        <dbReference type="ChEBI" id="CHEBI:15378"/>
        <dbReference type="ChEBI" id="CHEBI:57540"/>
        <dbReference type="ChEBI" id="CHEBI:57945"/>
        <dbReference type="ChEBI" id="CHEBI:90866"/>
        <dbReference type="ChEBI" id="CHEBI:90867"/>
    </reaction>
    <physiologicalReaction direction="left-to-right" evidence="11">
        <dbReference type="Rhea" id="RHEA:48953"/>
    </physiologicalReaction>
</comment>
<evidence type="ECO:0000256" key="9">
    <source>
        <dbReference type="ARBA" id="ARBA00047325"/>
    </source>
</evidence>
<dbReference type="EMBL" id="MU826827">
    <property type="protein sequence ID" value="KAJ7374716.1"/>
    <property type="molecule type" value="Genomic_DNA"/>
</dbReference>
<evidence type="ECO:0000256" key="21">
    <source>
        <dbReference type="ARBA" id="ARBA00049188"/>
    </source>
</evidence>
<comment type="catalytic activity">
    <reaction evidence="13">
        <text>(11R)-hydroxy-(5Z,8Z,12E,14Z)-eicosatetraenoate + NAD(+) = 11-oxo-(5Z,8Z,12E,14Z)-eicosatetraenoate + NADH + H(+)</text>
        <dbReference type="Rhea" id="RHEA:48640"/>
        <dbReference type="ChEBI" id="CHEBI:15378"/>
        <dbReference type="ChEBI" id="CHEBI:57540"/>
        <dbReference type="ChEBI" id="CHEBI:57945"/>
        <dbReference type="ChEBI" id="CHEBI:78836"/>
        <dbReference type="ChEBI" id="CHEBI:90697"/>
    </reaction>
    <physiologicalReaction direction="left-to-right" evidence="13">
        <dbReference type="Rhea" id="RHEA:48641"/>
    </physiologicalReaction>
</comment>
<evidence type="ECO:0000256" key="11">
    <source>
        <dbReference type="ARBA" id="ARBA00048008"/>
    </source>
</evidence>
<reference evidence="23" key="1">
    <citation type="submission" date="2023-01" db="EMBL/GenBank/DDBJ databases">
        <title>Genome assembly of the deep-sea coral Lophelia pertusa.</title>
        <authorList>
            <person name="Herrera S."/>
            <person name="Cordes E."/>
        </authorList>
    </citation>
    <scope>NUCLEOTIDE SEQUENCE</scope>
    <source>
        <strain evidence="23">USNM1676648</strain>
        <tissue evidence="23">Polyp</tissue>
    </source>
</reference>
<evidence type="ECO:0000256" key="17">
    <source>
        <dbReference type="ARBA" id="ARBA00048611"/>
    </source>
</evidence>
<evidence type="ECO:0000256" key="13">
    <source>
        <dbReference type="ARBA" id="ARBA00048144"/>
    </source>
</evidence>
<proteinExistence type="inferred from homology"/>
<evidence type="ECO:0000256" key="20">
    <source>
        <dbReference type="ARBA" id="ARBA00049151"/>
    </source>
</evidence>
<dbReference type="EC" id="1.1.1.141" evidence="3"/>
<dbReference type="AlphaFoldDB" id="A0A9W9Z3W5"/>
<comment type="similarity">
    <text evidence="1 22">Belongs to the short-chain dehydrogenases/reductases (SDR) family.</text>
</comment>
<evidence type="ECO:0000313" key="23">
    <source>
        <dbReference type="EMBL" id="KAJ7374716.1"/>
    </source>
</evidence>
<dbReference type="GO" id="GO:0016404">
    <property type="term" value="F:15-hydroxyprostaglandin dehydrogenase (NAD+) activity"/>
    <property type="evidence" value="ECO:0007669"/>
    <property type="project" value="UniProtKB-EC"/>
</dbReference>
<sequence length="266" mass="29089">MKIQGSVAIVTGGSQGIGERICTALLDRGCKVAILDVKREKGLQLQERLERQYGSGRVVFIACDVTSNSQMKDSFRKTKETFGQINIVCNNAGIAQKNELALWEKVVDVNLKGVILGTFLGVLHMGQSHGGMGGVIINVASIAGIFPMDSKQSVYTATKAGVIGFSQGSWYLKDSEGIRVNCICPSFTETDMVMGLREFIRKQNPEYYDLMFKNGIISPEFIASGVMQLIENDNLNAAVMVVTKKRGIQFVKPRKSGIPKQITSKL</sequence>
<comment type="catalytic activity">
    <reaction evidence="18">
        <text>prostaglandin E2 + NAD(+) = 15-oxoprostaglandin E2 + NADH + H(+)</text>
        <dbReference type="Rhea" id="RHEA:11876"/>
        <dbReference type="ChEBI" id="CHEBI:15378"/>
        <dbReference type="ChEBI" id="CHEBI:57400"/>
        <dbReference type="ChEBI" id="CHEBI:57540"/>
        <dbReference type="ChEBI" id="CHEBI:57945"/>
        <dbReference type="ChEBI" id="CHEBI:606564"/>
        <dbReference type="EC" id="1.1.1.141"/>
    </reaction>
    <physiologicalReaction direction="left-to-right" evidence="18">
        <dbReference type="Rhea" id="RHEA:11877"/>
    </physiologicalReaction>
</comment>
<evidence type="ECO:0000256" key="14">
    <source>
        <dbReference type="ARBA" id="ARBA00048170"/>
    </source>
</evidence>
<comment type="catalytic activity">
    <reaction evidence="9">
        <text>prostaglandin E1 + NAD(+) = 15-oxoprostaglandin E1 + NADH + H(+)</text>
        <dbReference type="Rhea" id="RHEA:16477"/>
        <dbReference type="ChEBI" id="CHEBI:15378"/>
        <dbReference type="ChEBI" id="CHEBI:57397"/>
        <dbReference type="ChEBI" id="CHEBI:57401"/>
        <dbReference type="ChEBI" id="CHEBI:57540"/>
        <dbReference type="ChEBI" id="CHEBI:57945"/>
    </reaction>
    <physiologicalReaction direction="left-to-right" evidence="9">
        <dbReference type="Rhea" id="RHEA:16478"/>
    </physiologicalReaction>
</comment>
<dbReference type="PANTHER" id="PTHR44229">
    <property type="entry name" value="15-HYDROXYPROSTAGLANDIN DEHYDROGENASE [NAD(+)]"/>
    <property type="match status" value="1"/>
</dbReference>
<evidence type="ECO:0000256" key="1">
    <source>
        <dbReference type="ARBA" id="ARBA00006484"/>
    </source>
</evidence>
<evidence type="ECO:0000256" key="2">
    <source>
        <dbReference type="ARBA" id="ARBA00023002"/>
    </source>
</evidence>
<evidence type="ECO:0000256" key="8">
    <source>
        <dbReference type="ARBA" id="ARBA00045705"/>
    </source>
</evidence>
<evidence type="ECO:0000256" key="19">
    <source>
        <dbReference type="ARBA" id="ARBA00048921"/>
    </source>
</evidence>
<keyword evidence="24" id="KW-1185">Reference proteome</keyword>
<name>A0A9W9Z3W5_9CNID</name>
<dbReference type="Gene3D" id="3.40.50.720">
    <property type="entry name" value="NAD(P)-binding Rossmann-like Domain"/>
    <property type="match status" value="1"/>
</dbReference>
<comment type="catalytic activity">
    <reaction evidence="14">
        <text>resolvin D1 + NAD(+) = 17-oxoresolvin D1 + NADH + H(+)</text>
        <dbReference type="Rhea" id="RHEA:50128"/>
        <dbReference type="ChEBI" id="CHEBI:15378"/>
        <dbReference type="ChEBI" id="CHEBI:57540"/>
        <dbReference type="ChEBI" id="CHEBI:57945"/>
        <dbReference type="ChEBI" id="CHEBI:132079"/>
        <dbReference type="ChEBI" id="CHEBI:132081"/>
    </reaction>
    <physiologicalReaction direction="left-to-right" evidence="14">
        <dbReference type="Rhea" id="RHEA:50129"/>
    </physiologicalReaction>
</comment>
<dbReference type="Pfam" id="PF00106">
    <property type="entry name" value="adh_short"/>
    <property type="match status" value="1"/>
</dbReference>
<dbReference type="InterPro" id="IPR036291">
    <property type="entry name" value="NAD(P)-bd_dom_sf"/>
</dbReference>
<comment type="catalytic activity">
    <reaction evidence="19">
        <text>resolvin D2 + NAD(+) = 16-oxoresolvin D2 + NADH + H(+)</text>
        <dbReference type="Rhea" id="RHEA:53588"/>
        <dbReference type="ChEBI" id="CHEBI:15378"/>
        <dbReference type="ChEBI" id="CHEBI:57540"/>
        <dbReference type="ChEBI" id="CHEBI:57945"/>
        <dbReference type="ChEBI" id="CHEBI:133367"/>
        <dbReference type="ChEBI" id="CHEBI:137498"/>
    </reaction>
    <physiologicalReaction direction="left-to-right" evidence="19">
        <dbReference type="Rhea" id="RHEA:53589"/>
    </physiologicalReaction>
</comment>
<comment type="catalytic activity">
    <reaction evidence="17">
        <text>prostaglandin A1 + NAD(+) = 15-oxo-prostaglandin A1 + NADH + H(+)</text>
        <dbReference type="Rhea" id="RHEA:41263"/>
        <dbReference type="ChEBI" id="CHEBI:15378"/>
        <dbReference type="ChEBI" id="CHEBI:57398"/>
        <dbReference type="ChEBI" id="CHEBI:57540"/>
        <dbReference type="ChEBI" id="CHEBI:57945"/>
        <dbReference type="ChEBI" id="CHEBI:85072"/>
    </reaction>
    <physiologicalReaction direction="left-to-right" evidence="17">
        <dbReference type="Rhea" id="RHEA:41264"/>
    </physiologicalReaction>
</comment>
<comment type="catalytic activity">
    <reaction evidence="15">
        <text>resolvin D2 + NAD(+) = 7-oxoresolvin D2 + NADH + H(+)</text>
        <dbReference type="Rhea" id="RHEA:53584"/>
        <dbReference type="ChEBI" id="CHEBI:15378"/>
        <dbReference type="ChEBI" id="CHEBI:57540"/>
        <dbReference type="ChEBI" id="CHEBI:57945"/>
        <dbReference type="ChEBI" id="CHEBI:133367"/>
        <dbReference type="ChEBI" id="CHEBI:137497"/>
    </reaction>
    <physiologicalReaction direction="left-to-right" evidence="15">
        <dbReference type="Rhea" id="RHEA:53585"/>
    </physiologicalReaction>
</comment>
<dbReference type="PANTHER" id="PTHR44229:SF4">
    <property type="entry name" value="15-HYDROXYPROSTAGLANDIN DEHYDROGENASE [NAD(+)]"/>
    <property type="match status" value="1"/>
</dbReference>
<evidence type="ECO:0000256" key="22">
    <source>
        <dbReference type="RuleBase" id="RU000363"/>
    </source>
</evidence>
<evidence type="ECO:0000256" key="12">
    <source>
        <dbReference type="ARBA" id="ARBA00048140"/>
    </source>
</evidence>
<dbReference type="GO" id="GO:0005737">
    <property type="term" value="C:cytoplasm"/>
    <property type="evidence" value="ECO:0007669"/>
    <property type="project" value="TreeGrafter"/>
</dbReference>
<protein>
    <recommendedName>
        <fullName evidence="5">15-hydroxyprostaglandin dehydrogenase [NAD(+)]</fullName>
        <ecNumber evidence="3">1.1.1.141</ecNumber>
        <ecNumber evidence="4">1.1.1.232</ecNumber>
    </recommendedName>
    <alternativeName>
        <fullName evidence="7">Eicosanoid/docosanoid dehydrogenase [NAD(+)]</fullName>
    </alternativeName>
    <alternativeName>
        <fullName evidence="6">Prostaglandin dehydrogenase 1</fullName>
    </alternativeName>
</protein>
<comment type="catalytic activity">
    <reaction evidence="12">
        <text>15-oxo-(5S,6R)-dihydroxy-(7E,9E,11Z)-eicosatrienoate + NADH + H(+) = (5S,6R,15S)-trihydroxy-(7E,9E,11Z)-eicosatrienoate + NAD(+)</text>
        <dbReference type="Rhea" id="RHEA:41596"/>
        <dbReference type="ChEBI" id="CHEBI:15378"/>
        <dbReference type="ChEBI" id="CHEBI:57540"/>
        <dbReference type="ChEBI" id="CHEBI:57945"/>
        <dbReference type="ChEBI" id="CHEBI:78325"/>
        <dbReference type="ChEBI" id="CHEBI:78329"/>
    </reaction>
    <physiologicalReaction direction="left-to-right" evidence="12">
        <dbReference type="Rhea" id="RHEA:41597"/>
    </physiologicalReaction>
</comment>
<evidence type="ECO:0000256" key="16">
    <source>
        <dbReference type="ARBA" id="ARBA00048535"/>
    </source>
</evidence>
<dbReference type="PRINTS" id="PR00080">
    <property type="entry name" value="SDRFAMILY"/>
</dbReference>
<evidence type="ECO:0000256" key="7">
    <source>
        <dbReference type="ARBA" id="ARBA00042026"/>
    </source>
</evidence>
<dbReference type="EC" id="1.1.1.232" evidence="4"/>
<comment type="caution">
    <text evidence="23">The sequence shown here is derived from an EMBL/GenBank/DDBJ whole genome shotgun (WGS) entry which is preliminary data.</text>
</comment>
<dbReference type="InterPro" id="IPR002347">
    <property type="entry name" value="SDR_fam"/>
</dbReference>
<evidence type="ECO:0000256" key="18">
    <source>
        <dbReference type="ARBA" id="ARBA00048739"/>
    </source>
</evidence>
<dbReference type="PRINTS" id="PR00081">
    <property type="entry name" value="GDHRDH"/>
</dbReference>
<accession>A0A9W9Z3W5</accession>
<gene>
    <name evidence="23" type="ORF">OS493_005062</name>
</gene>
<dbReference type="CDD" id="cd05323">
    <property type="entry name" value="ADH_SDR_c_like"/>
    <property type="match status" value="1"/>
</dbReference>
<dbReference type="FunFam" id="3.40.50.720:FF:000149">
    <property type="entry name" value="15-hydroxyprostaglandin dehydrogenase [NAD(+)]"/>
    <property type="match status" value="1"/>
</dbReference>
<dbReference type="SUPFAM" id="SSF51735">
    <property type="entry name" value="NAD(P)-binding Rossmann-fold domains"/>
    <property type="match status" value="1"/>
</dbReference>
<keyword evidence="2" id="KW-0560">Oxidoreductase</keyword>
<evidence type="ECO:0000256" key="3">
    <source>
        <dbReference type="ARBA" id="ARBA00038968"/>
    </source>
</evidence>
<dbReference type="OrthoDB" id="37659at2759"/>
<comment type="catalytic activity">
    <reaction evidence="10">
        <text>resolvin D1 + NAD(+) = 8-oxoresolvin D1 + NADH + H(+)</text>
        <dbReference type="Rhea" id="RHEA:50124"/>
        <dbReference type="ChEBI" id="CHEBI:15378"/>
        <dbReference type="ChEBI" id="CHEBI:57540"/>
        <dbReference type="ChEBI" id="CHEBI:57945"/>
        <dbReference type="ChEBI" id="CHEBI:132079"/>
        <dbReference type="ChEBI" id="CHEBI:132080"/>
    </reaction>
    <physiologicalReaction direction="left-to-right" evidence="10">
        <dbReference type="Rhea" id="RHEA:50125"/>
    </physiologicalReaction>
</comment>
<evidence type="ECO:0000313" key="24">
    <source>
        <dbReference type="Proteomes" id="UP001163046"/>
    </source>
</evidence>
<comment type="catalytic activity">
    <reaction evidence="20">
        <text>(15S)-hydroxy-(5Z,8Z,11Z,13E)-eicosatetraenoate + NAD(+) = 15-oxo-(5Z,8Z,11Z,13E)-eicosatetraenoate + NADH + H(+)</text>
        <dbReference type="Rhea" id="RHEA:23260"/>
        <dbReference type="ChEBI" id="CHEBI:15378"/>
        <dbReference type="ChEBI" id="CHEBI:57409"/>
        <dbReference type="ChEBI" id="CHEBI:57410"/>
        <dbReference type="ChEBI" id="CHEBI:57540"/>
        <dbReference type="ChEBI" id="CHEBI:57945"/>
        <dbReference type="EC" id="1.1.1.232"/>
    </reaction>
    <physiologicalReaction direction="left-to-right" evidence="20">
        <dbReference type="Rhea" id="RHEA:23261"/>
    </physiologicalReaction>
</comment>
<comment type="catalytic activity">
    <reaction evidence="21">
        <text>resolvin E1 + NAD(+) = 18-oxo-resolvin E1 + NADH + H(+)</text>
        <dbReference type="Rhea" id="RHEA:49244"/>
        <dbReference type="ChEBI" id="CHEBI:15378"/>
        <dbReference type="ChEBI" id="CHEBI:57540"/>
        <dbReference type="ChEBI" id="CHEBI:57945"/>
        <dbReference type="ChEBI" id="CHEBI:91000"/>
        <dbReference type="ChEBI" id="CHEBI:91001"/>
    </reaction>
    <physiologicalReaction direction="left-to-right" evidence="21">
        <dbReference type="Rhea" id="RHEA:49245"/>
    </physiologicalReaction>
</comment>
<dbReference type="Proteomes" id="UP001163046">
    <property type="component" value="Unassembled WGS sequence"/>
</dbReference>